<sequence>MFTIVGDLSSAARVYRSLAEALFTAGDFEAAIAVTHEGLTVLPDDPVLLSGLGNSLWFAGHEADALAHLNRVLSVDPDNRAALFARGQIHADLGRPLPALADLDRLRVCVHAAVHWRADLKSARGLSLIALGRTAEGEAELEEALLLVPHKGRTQWRVAEARLREGDTERARIALEAAVTSPQPLPSAHAERVRRLLRRMSSAPV</sequence>
<dbReference type="PANTHER" id="PTHR46050:SF29">
    <property type="entry name" value="TPR REPEAT-CONTAINING THIOREDOXIN TTL4"/>
    <property type="match status" value="1"/>
</dbReference>
<dbReference type="Pfam" id="PF13432">
    <property type="entry name" value="TPR_16"/>
    <property type="match status" value="2"/>
</dbReference>
<dbReference type="InterPro" id="IPR044534">
    <property type="entry name" value="TTL1-4"/>
</dbReference>
<name>A0ABN3NH91_9ACTN</name>
<dbReference type="InterPro" id="IPR019734">
    <property type="entry name" value="TPR_rpt"/>
</dbReference>
<evidence type="ECO:0008006" key="4">
    <source>
        <dbReference type="Google" id="ProtNLM"/>
    </source>
</evidence>
<evidence type="ECO:0000313" key="3">
    <source>
        <dbReference type="Proteomes" id="UP001501095"/>
    </source>
</evidence>
<dbReference type="SUPFAM" id="SSF48452">
    <property type="entry name" value="TPR-like"/>
    <property type="match status" value="1"/>
</dbReference>
<protein>
    <recommendedName>
        <fullName evidence="4">Tetratricopeptide repeat protein</fullName>
    </recommendedName>
</protein>
<comment type="caution">
    <text evidence="2">The sequence shown here is derived from an EMBL/GenBank/DDBJ whole genome shotgun (WGS) entry which is preliminary data.</text>
</comment>
<dbReference type="EMBL" id="BAAATM010000003">
    <property type="protein sequence ID" value="GAA2520360.1"/>
    <property type="molecule type" value="Genomic_DNA"/>
</dbReference>
<accession>A0ABN3NH91</accession>
<keyword evidence="1" id="KW-0802">TPR repeat</keyword>
<dbReference type="Proteomes" id="UP001501095">
    <property type="component" value="Unassembled WGS sequence"/>
</dbReference>
<reference evidence="2 3" key="1">
    <citation type="journal article" date="2019" name="Int. J. Syst. Evol. Microbiol.">
        <title>The Global Catalogue of Microorganisms (GCM) 10K type strain sequencing project: providing services to taxonomists for standard genome sequencing and annotation.</title>
        <authorList>
            <consortium name="The Broad Institute Genomics Platform"/>
            <consortium name="The Broad Institute Genome Sequencing Center for Infectious Disease"/>
            <person name="Wu L."/>
            <person name="Ma J."/>
        </authorList>
    </citation>
    <scope>NUCLEOTIDE SEQUENCE [LARGE SCALE GENOMIC DNA]</scope>
    <source>
        <strain evidence="2 3">JCM 6924</strain>
    </source>
</reference>
<dbReference type="SMART" id="SM00028">
    <property type="entry name" value="TPR"/>
    <property type="match status" value="3"/>
</dbReference>
<dbReference type="InterPro" id="IPR011990">
    <property type="entry name" value="TPR-like_helical_dom_sf"/>
</dbReference>
<dbReference type="PROSITE" id="PS50005">
    <property type="entry name" value="TPR"/>
    <property type="match status" value="1"/>
</dbReference>
<feature type="repeat" description="TPR" evidence="1">
    <location>
        <begin position="12"/>
        <end position="45"/>
    </location>
</feature>
<organism evidence="2 3">
    <name type="scientific">Streptomyces levis</name>
    <dbReference type="NCBI Taxonomy" id="285566"/>
    <lineage>
        <taxon>Bacteria</taxon>
        <taxon>Bacillati</taxon>
        <taxon>Actinomycetota</taxon>
        <taxon>Actinomycetes</taxon>
        <taxon>Kitasatosporales</taxon>
        <taxon>Streptomycetaceae</taxon>
        <taxon>Streptomyces</taxon>
    </lineage>
</organism>
<gene>
    <name evidence="2" type="ORF">GCM10010423_11130</name>
</gene>
<dbReference type="Gene3D" id="1.25.40.10">
    <property type="entry name" value="Tetratricopeptide repeat domain"/>
    <property type="match status" value="2"/>
</dbReference>
<evidence type="ECO:0000313" key="2">
    <source>
        <dbReference type="EMBL" id="GAA2520360.1"/>
    </source>
</evidence>
<keyword evidence="3" id="KW-1185">Reference proteome</keyword>
<evidence type="ECO:0000256" key="1">
    <source>
        <dbReference type="PROSITE-ProRule" id="PRU00339"/>
    </source>
</evidence>
<dbReference type="PANTHER" id="PTHR46050">
    <property type="entry name" value="TPR REPEAT-CONTAINING THIOREDOXIN"/>
    <property type="match status" value="1"/>
</dbReference>
<proteinExistence type="predicted"/>